<name>A0ABQ0L3R3_MYCCL</name>
<dbReference type="EMBL" id="DF841701">
    <property type="protein sequence ID" value="GAT45771.1"/>
    <property type="molecule type" value="Genomic_DNA"/>
</dbReference>
<feature type="chain" id="PRO_5047247370" evidence="1">
    <location>
        <begin position="21"/>
        <end position="281"/>
    </location>
</feature>
<organism evidence="2 3">
    <name type="scientific">Mycena chlorophos</name>
    <name type="common">Agaric fungus</name>
    <name type="synonym">Agaricus chlorophos</name>
    <dbReference type="NCBI Taxonomy" id="658473"/>
    <lineage>
        <taxon>Eukaryota</taxon>
        <taxon>Fungi</taxon>
        <taxon>Dikarya</taxon>
        <taxon>Basidiomycota</taxon>
        <taxon>Agaricomycotina</taxon>
        <taxon>Agaricomycetes</taxon>
        <taxon>Agaricomycetidae</taxon>
        <taxon>Agaricales</taxon>
        <taxon>Marasmiineae</taxon>
        <taxon>Mycenaceae</taxon>
        <taxon>Mycena</taxon>
    </lineage>
</organism>
<keyword evidence="3" id="KW-1185">Reference proteome</keyword>
<gene>
    <name evidence="2" type="ORF">MCHLO_03333</name>
</gene>
<dbReference type="Proteomes" id="UP000815677">
    <property type="component" value="Unassembled WGS sequence"/>
</dbReference>
<feature type="signal peptide" evidence="1">
    <location>
        <begin position="1"/>
        <end position="20"/>
    </location>
</feature>
<proteinExistence type="predicted"/>
<evidence type="ECO:0000313" key="2">
    <source>
        <dbReference type="EMBL" id="GAT45771.1"/>
    </source>
</evidence>
<protein>
    <submittedName>
        <fullName evidence="2">Uncharacterized protein</fullName>
    </submittedName>
</protein>
<accession>A0ABQ0L3R3</accession>
<keyword evidence="1" id="KW-0732">Signal</keyword>
<evidence type="ECO:0000313" key="3">
    <source>
        <dbReference type="Proteomes" id="UP000815677"/>
    </source>
</evidence>
<reference evidence="2" key="1">
    <citation type="submission" date="2014-09" db="EMBL/GenBank/DDBJ databases">
        <title>Genome sequence of the luminous mushroom Mycena chlorophos for searching fungal bioluminescence genes.</title>
        <authorList>
            <person name="Tanaka Y."/>
            <person name="Kasuga D."/>
            <person name="Oba Y."/>
            <person name="Hase S."/>
            <person name="Sato K."/>
            <person name="Oba Y."/>
            <person name="Sakakibara Y."/>
        </authorList>
    </citation>
    <scope>NUCLEOTIDE SEQUENCE</scope>
</reference>
<sequence length="281" mass="28103">MFKQSIFIYVAATLLGSAIAAPVPNEAGFIQASARKASASAGGLVACTTTDQSAAAFGNPDEPDVNLPQCSDISPPQIPFACTNIQAVANDFGTALCSTINTPSATAQAEAALTSTAPAVAATGSLVPCTTTDQSAAAFGNPDEPDVNLPQCSDISPPEVPFSCTNIQAVADDFGTALCSTNNTASATSQAIAAAAAATSTATASASTGTLTACTTTDQSAAAFGNPDEPDASLTPCDDLQADQAPFPCTNIQAVANAFGTALCSTLPTSSTRRSLKRRMF</sequence>
<evidence type="ECO:0000256" key="1">
    <source>
        <dbReference type="SAM" id="SignalP"/>
    </source>
</evidence>